<reference evidence="7 8" key="1">
    <citation type="submission" date="2019-09" db="EMBL/GenBank/DDBJ databases">
        <title>Bird 10,000 Genomes (B10K) Project - Family phase.</title>
        <authorList>
            <person name="Zhang G."/>
        </authorList>
    </citation>
    <scope>NUCLEOTIDE SEQUENCE [LARGE SCALE GENOMIC DNA]</scope>
    <source>
        <strain evidence="7">B10K-CU-031-07</strain>
        <tissue evidence="7">Muscle</tissue>
    </source>
</reference>
<dbReference type="EMBL" id="VWPV01007620">
    <property type="protein sequence ID" value="NWH58411.1"/>
    <property type="molecule type" value="Genomic_DNA"/>
</dbReference>
<dbReference type="InterPro" id="IPR000008">
    <property type="entry name" value="C2_dom"/>
</dbReference>
<dbReference type="InterPro" id="IPR037721">
    <property type="entry name" value="Ferlin"/>
</dbReference>
<evidence type="ECO:0000313" key="8">
    <source>
        <dbReference type="Proteomes" id="UP000531151"/>
    </source>
</evidence>
<evidence type="ECO:0000256" key="2">
    <source>
        <dbReference type="ARBA" id="ARBA00022692"/>
    </source>
</evidence>
<dbReference type="GO" id="GO:0002281">
    <property type="term" value="P:macrophage activation involved in immune response"/>
    <property type="evidence" value="ECO:0007669"/>
    <property type="project" value="TreeGrafter"/>
</dbReference>
<evidence type="ECO:0000259" key="6">
    <source>
        <dbReference type="PROSITE" id="PS50004"/>
    </source>
</evidence>
<keyword evidence="8" id="KW-1185">Reference proteome</keyword>
<keyword evidence="3" id="KW-0677">Repeat</keyword>
<dbReference type="Gene3D" id="2.60.40.150">
    <property type="entry name" value="C2 domain"/>
    <property type="match status" value="1"/>
</dbReference>
<dbReference type="SMART" id="SM00239">
    <property type="entry name" value="C2"/>
    <property type="match status" value="1"/>
</dbReference>
<gene>
    <name evidence="7" type="primary">Dysf_1</name>
    <name evidence="7" type="ORF">GEOCAL_R12562</name>
</gene>
<dbReference type="GO" id="GO:0033292">
    <property type="term" value="P:T-tubule organization"/>
    <property type="evidence" value="ECO:0007669"/>
    <property type="project" value="TreeGrafter"/>
</dbReference>
<evidence type="ECO:0000256" key="1">
    <source>
        <dbReference type="ARBA" id="ARBA00004167"/>
    </source>
</evidence>
<dbReference type="GO" id="GO:0030315">
    <property type="term" value="C:T-tubule"/>
    <property type="evidence" value="ECO:0007669"/>
    <property type="project" value="TreeGrafter"/>
</dbReference>
<sequence>EDIEGNLLRPTGVTLRGAHFSLKIFKAEDLPQMDDAVMDNVRQIFGFESNKKNLVDPFVEVSFAGKMLYSRILEKNANPQWNQCLTLPAMVSTGSPVAPKQPDPTTTHYSSPCLFSQFPSMCEKMRIRVTDWDRLTHNDIIGTAYLCMSKISAPGGELE</sequence>
<dbReference type="GO" id="GO:0050765">
    <property type="term" value="P:negative regulation of phagocytosis"/>
    <property type="evidence" value="ECO:0007669"/>
    <property type="project" value="TreeGrafter"/>
</dbReference>
<proteinExistence type="predicted"/>
<dbReference type="PROSITE" id="PS50004">
    <property type="entry name" value="C2"/>
    <property type="match status" value="1"/>
</dbReference>
<evidence type="ECO:0000256" key="3">
    <source>
        <dbReference type="ARBA" id="ARBA00022737"/>
    </source>
</evidence>
<accession>A0A7K4IZC8</accession>
<dbReference type="InterPro" id="IPR035892">
    <property type="entry name" value="C2_domain_sf"/>
</dbReference>
<dbReference type="Pfam" id="PF00168">
    <property type="entry name" value="C2"/>
    <property type="match status" value="2"/>
</dbReference>
<protein>
    <submittedName>
        <fullName evidence="7">DYSF protein</fullName>
    </submittedName>
</protein>
<dbReference type="Proteomes" id="UP000531151">
    <property type="component" value="Unassembled WGS sequence"/>
</dbReference>
<name>A0A7K4IZC8_GEOCA</name>
<evidence type="ECO:0000256" key="5">
    <source>
        <dbReference type="ARBA" id="ARBA00023136"/>
    </source>
</evidence>
<evidence type="ECO:0000313" key="7">
    <source>
        <dbReference type="EMBL" id="NWH58411.1"/>
    </source>
</evidence>
<feature type="non-terminal residue" evidence="7">
    <location>
        <position position="1"/>
    </location>
</feature>
<keyword evidence="4" id="KW-1133">Transmembrane helix</keyword>
<dbReference type="GO" id="GO:0001778">
    <property type="term" value="P:plasma membrane repair"/>
    <property type="evidence" value="ECO:0007669"/>
    <property type="project" value="TreeGrafter"/>
</dbReference>
<feature type="non-terminal residue" evidence="7">
    <location>
        <position position="159"/>
    </location>
</feature>
<feature type="domain" description="C2" evidence="6">
    <location>
        <begin position="1"/>
        <end position="159"/>
    </location>
</feature>
<dbReference type="GO" id="GO:0006906">
    <property type="term" value="P:vesicle fusion"/>
    <property type="evidence" value="ECO:0007669"/>
    <property type="project" value="TreeGrafter"/>
</dbReference>
<dbReference type="SUPFAM" id="SSF49562">
    <property type="entry name" value="C2 domain (Calcium/lipid-binding domain, CaLB)"/>
    <property type="match status" value="1"/>
</dbReference>
<dbReference type="AlphaFoldDB" id="A0A7K4IZC8"/>
<keyword evidence="2" id="KW-0812">Transmembrane</keyword>
<dbReference type="OrthoDB" id="10059618at2759"/>
<comment type="caution">
    <text evidence="7">The sequence shown here is derived from an EMBL/GenBank/DDBJ whole genome shotgun (WGS) entry which is preliminary data.</text>
</comment>
<dbReference type="PANTHER" id="PTHR12546:SF44">
    <property type="entry name" value="DYSFERLIN"/>
    <property type="match status" value="1"/>
</dbReference>
<comment type="subcellular location">
    <subcellularLocation>
        <location evidence="1">Membrane</location>
        <topology evidence="1">Single-pass membrane protein</topology>
    </subcellularLocation>
</comment>
<evidence type="ECO:0000256" key="4">
    <source>
        <dbReference type="ARBA" id="ARBA00022989"/>
    </source>
</evidence>
<dbReference type="GO" id="GO:0031410">
    <property type="term" value="C:cytoplasmic vesicle"/>
    <property type="evidence" value="ECO:0007669"/>
    <property type="project" value="TreeGrafter"/>
</dbReference>
<dbReference type="GO" id="GO:0002280">
    <property type="term" value="P:monocyte activation involved in immune response"/>
    <property type="evidence" value="ECO:0007669"/>
    <property type="project" value="TreeGrafter"/>
</dbReference>
<dbReference type="PANTHER" id="PTHR12546">
    <property type="entry name" value="FER-1-LIKE"/>
    <property type="match status" value="1"/>
</dbReference>
<organism evidence="7 8">
    <name type="scientific">Geococcyx californianus</name>
    <name type="common">Greater roadrunner</name>
    <name type="synonym">Saurothera californiana</name>
    <dbReference type="NCBI Taxonomy" id="8947"/>
    <lineage>
        <taxon>Eukaryota</taxon>
        <taxon>Metazoa</taxon>
        <taxon>Chordata</taxon>
        <taxon>Craniata</taxon>
        <taxon>Vertebrata</taxon>
        <taxon>Euteleostomi</taxon>
        <taxon>Archelosauria</taxon>
        <taxon>Archosauria</taxon>
        <taxon>Dinosauria</taxon>
        <taxon>Saurischia</taxon>
        <taxon>Theropoda</taxon>
        <taxon>Coelurosauria</taxon>
        <taxon>Aves</taxon>
        <taxon>Neognathae</taxon>
        <taxon>Neoaves</taxon>
        <taxon>Otidimorphae</taxon>
        <taxon>Cuculiformes</taxon>
        <taxon>Neomorphidae</taxon>
        <taxon>Geococcyx</taxon>
    </lineage>
</organism>
<keyword evidence="5" id="KW-0472">Membrane</keyword>